<dbReference type="EMBL" id="PDJG01000001">
    <property type="protein sequence ID" value="PFG34548.1"/>
    <property type="molecule type" value="Genomic_DNA"/>
</dbReference>
<dbReference type="Pfam" id="PF00583">
    <property type="entry name" value="Acetyltransf_1"/>
    <property type="match status" value="1"/>
</dbReference>
<dbReference type="Gene3D" id="3.40.630.30">
    <property type="match status" value="1"/>
</dbReference>
<evidence type="ECO:0000313" key="3">
    <source>
        <dbReference type="Proteomes" id="UP000225548"/>
    </source>
</evidence>
<dbReference type="CDD" id="cd04301">
    <property type="entry name" value="NAT_SF"/>
    <property type="match status" value="1"/>
</dbReference>
<dbReference type="PROSITE" id="PS51186">
    <property type="entry name" value="GNAT"/>
    <property type="match status" value="1"/>
</dbReference>
<dbReference type="InterPro" id="IPR016181">
    <property type="entry name" value="Acyl_CoA_acyltransferase"/>
</dbReference>
<dbReference type="AlphaFoldDB" id="A0A2A9E6G0"/>
<keyword evidence="3" id="KW-1185">Reference proteome</keyword>
<gene>
    <name evidence="2" type="ORF">ATL42_2462</name>
</gene>
<reference evidence="2 3" key="1">
    <citation type="submission" date="2017-10" db="EMBL/GenBank/DDBJ databases">
        <title>Sequencing the genomes of 1000 actinobacteria strains.</title>
        <authorList>
            <person name="Klenk H.-P."/>
        </authorList>
    </citation>
    <scope>NUCLEOTIDE SEQUENCE [LARGE SCALE GENOMIC DNA]</scope>
    <source>
        <strain evidence="2 3">DSM 18966</strain>
    </source>
</reference>
<comment type="caution">
    <text evidence="2">The sequence shown here is derived from an EMBL/GenBank/DDBJ whole genome shotgun (WGS) entry which is preliminary data.</text>
</comment>
<dbReference type="SUPFAM" id="SSF55729">
    <property type="entry name" value="Acyl-CoA N-acyltransferases (Nat)"/>
    <property type="match status" value="1"/>
</dbReference>
<dbReference type="GO" id="GO:0016747">
    <property type="term" value="F:acyltransferase activity, transferring groups other than amino-acyl groups"/>
    <property type="evidence" value="ECO:0007669"/>
    <property type="project" value="InterPro"/>
</dbReference>
<keyword evidence="2" id="KW-0689">Ribosomal protein</keyword>
<evidence type="ECO:0000313" key="2">
    <source>
        <dbReference type="EMBL" id="PFG34548.1"/>
    </source>
</evidence>
<protein>
    <submittedName>
        <fullName evidence="2">Ribosomal protein S18 acetylase RimI-like enzyme</fullName>
    </submittedName>
</protein>
<dbReference type="RefSeq" id="WP_098455565.1">
    <property type="nucleotide sequence ID" value="NZ_PDJG01000001.1"/>
</dbReference>
<organism evidence="2 3">
    <name type="scientific">Sanguibacter antarcticus</name>
    <dbReference type="NCBI Taxonomy" id="372484"/>
    <lineage>
        <taxon>Bacteria</taxon>
        <taxon>Bacillati</taxon>
        <taxon>Actinomycetota</taxon>
        <taxon>Actinomycetes</taxon>
        <taxon>Micrococcales</taxon>
        <taxon>Sanguibacteraceae</taxon>
        <taxon>Sanguibacter</taxon>
    </lineage>
</organism>
<proteinExistence type="predicted"/>
<evidence type="ECO:0000259" key="1">
    <source>
        <dbReference type="PROSITE" id="PS51186"/>
    </source>
</evidence>
<keyword evidence="2" id="KW-0687">Ribonucleoprotein</keyword>
<dbReference type="Proteomes" id="UP000225548">
    <property type="component" value="Unassembled WGS sequence"/>
</dbReference>
<feature type="domain" description="N-acetyltransferase" evidence="1">
    <location>
        <begin position="3"/>
        <end position="162"/>
    </location>
</feature>
<dbReference type="InterPro" id="IPR000182">
    <property type="entry name" value="GNAT_dom"/>
</dbReference>
<dbReference type="GO" id="GO:0005840">
    <property type="term" value="C:ribosome"/>
    <property type="evidence" value="ECO:0007669"/>
    <property type="project" value="UniProtKB-KW"/>
</dbReference>
<name>A0A2A9E6G0_9MICO</name>
<sequence>MTVHLEPMPATRLALWVERTFEEYIEDRVRAGESLDEAHANAERNHENIFPAGQLAPGHVVCDVVRDDLPIGFLWIGPRSDENPTAWWVWDVEIELEHRGKGWGRQVMVLAESVAAEHGATSLGLNVFGFNTAARHLYESLGYETTAIQMSKPITPADESTA</sequence>
<dbReference type="OrthoDB" id="3381976at2"/>
<accession>A0A2A9E6G0</accession>